<organism evidence="1 2">
    <name type="scientific">Mycetomoellerius zeteki</name>
    <dbReference type="NCBI Taxonomy" id="64791"/>
    <lineage>
        <taxon>Eukaryota</taxon>
        <taxon>Metazoa</taxon>
        <taxon>Ecdysozoa</taxon>
        <taxon>Arthropoda</taxon>
        <taxon>Hexapoda</taxon>
        <taxon>Insecta</taxon>
        <taxon>Pterygota</taxon>
        <taxon>Neoptera</taxon>
        <taxon>Endopterygota</taxon>
        <taxon>Hymenoptera</taxon>
        <taxon>Apocrita</taxon>
        <taxon>Aculeata</taxon>
        <taxon>Formicoidea</taxon>
        <taxon>Formicidae</taxon>
        <taxon>Myrmicinae</taxon>
        <taxon>Mycetomoellerius</taxon>
    </lineage>
</organism>
<feature type="non-terminal residue" evidence="1">
    <location>
        <position position="1"/>
    </location>
</feature>
<reference evidence="1 2" key="1">
    <citation type="submission" date="2015-09" db="EMBL/GenBank/DDBJ databases">
        <title>Trachymyrmex zeteki WGS genome.</title>
        <authorList>
            <person name="Nygaard S."/>
            <person name="Hu H."/>
            <person name="Boomsma J."/>
            <person name="Zhang G."/>
        </authorList>
    </citation>
    <scope>NUCLEOTIDE SEQUENCE [LARGE SCALE GENOMIC DNA]</scope>
    <source>
        <strain evidence="1">Tzet28-1</strain>
        <tissue evidence="1">Whole body</tissue>
    </source>
</reference>
<gene>
    <name evidence="1" type="ORF">ALC60_08817</name>
</gene>
<accession>A0A151WWB6</accession>
<dbReference type="AlphaFoldDB" id="A0A151WWB6"/>
<proteinExistence type="predicted"/>
<evidence type="ECO:0000313" key="2">
    <source>
        <dbReference type="Proteomes" id="UP000075809"/>
    </source>
</evidence>
<dbReference type="Proteomes" id="UP000075809">
    <property type="component" value="Unassembled WGS sequence"/>
</dbReference>
<sequence length="148" mass="16875">KKLRHATGDTSREPRNCRAFQFANKSFRQCKRKHTPSRRCSLLKAQTRTQEISRNVVVKALSRSIEPTERAARVDARSWPGSRRLAAASKLASSSQSAWLGASSLLRGLETPKRTHRHIAQPSEREGFFWRLVSSRKTLPDIWQLAEP</sequence>
<keyword evidence="2" id="KW-1185">Reference proteome</keyword>
<dbReference type="EMBL" id="KQ982691">
    <property type="protein sequence ID" value="KYQ52202.1"/>
    <property type="molecule type" value="Genomic_DNA"/>
</dbReference>
<name>A0A151WWB6_9HYME</name>
<protein>
    <submittedName>
        <fullName evidence="1">Uncharacterized protein</fullName>
    </submittedName>
</protein>
<evidence type="ECO:0000313" key="1">
    <source>
        <dbReference type="EMBL" id="KYQ52202.1"/>
    </source>
</evidence>